<evidence type="ECO:0000256" key="7">
    <source>
        <dbReference type="SAM" id="SignalP"/>
    </source>
</evidence>
<keyword evidence="4 7" id="KW-0732">Signal</keyword>
<keyword evidence="9" id="KW-1185">Reference proteome</keyword>
<evidence type="ECO:0000256" key="5">
    <source>
        <dbReference type="ARBA" id="ARBA00049629"/>
    </source>
</evidence>
<dbReference type="SUPFAM" id="SSF53850">
    <property type="entry name" value="Periplasmic binding protein-like II"/>
    <property type="match status" value="1"/>
</dbReference>
<proteinExistence type="inferred from homology"/>
<evidence type="ECO:0000313" key="8">
    <source>
        <dbReference type="EMBL" id="TWI29869.1"/>
    </source>
</evidence>
<evidence type="ECO:0000256" key="6">
    <source>
        <dbReference type="ARBA" id="ARBA00049753"/>
    </source>
</evidence>
<feature type="signal peptide" evidence="7">
    <location>
        <begin position="1"/>
        <end position="21"/>
    </location>
</feature>
<dbReference type="InterPro" id="IPR006059">
    <property type="entry name" value="SBP"/>
</dbReference>
<evidence type="ECO:0000256" key="1">
    <source>
        <dbReference type="ARBA" id="ARBA00004418"/>
    </source>
</evidence>
<dbReference type="PANTHER" id="PTHR43649">
    <property type="entry name" value="ARABINOSE-BINDING PROTEIN-RELATED"/>
    <property type="match status" value="1"/>
</dbReference>
<evidence type="ECO:0000256" key="4">
    <source>
        <dbReference type="ARBA" id="ARBA00022729"/>
    </source>
</evidence>
<dbReference type="OrthoDB" id="5897001at2"/>
<dbReference type="RefSeq" id="WP_145399426.1">
    <property type="nucleotide sequence ID" value="NZ_VLKU01000012.1"/>
</dbReference>
<dbReference type="InterPro" id="IPR006061">
    <property type="entry name" value="SBP_1_CS"/>
</dbReference>
<dbReference type="Proteomes" id="UP000316225">
    <property type="component" value="Unassembled WGS sequence"/>
</dbReference>
<evidence type="ECO:0000313" key="9">
    <source>
        <dbReference type="Proteomes" id="UP000316225"/>
    </source>
</evidence>
<accession>A0A562NCG2</accession>
<gene>
    <name evidence="8" type="ORF">IQ24_03340</name>
</gene>
<protein>
    <recommendedName>
        <fullName evidence="6">Probable sugar-binding periplasmic protein</fullName>
    </recommendedName>
</protein>
<dbReference type="Pfam" id="PF01547">
    <property type="entry name" value="SBP_bac_1"/>
    <property type="match status" value="1"/>
</dbReference>
<dbReference type="PANTHER" id="PTHR43649:SF28">
    <property type="entry name" value="BINDING PROTEIN COMPONENT OF ABC SUGAR TRANSPORTER-RELATED"/>
    <property type="match status" value="1"/>
</dbReference>
<comment type="subcellular location">
    <subcellularLocation>
        <location evidence="1">Periplasm</location>
    </subcellularLocation>
</comment>
<comment type="caution">
    <text evidence="8">The sequence shown here is derived from an EMBL/GenBank/DDBJ whole genome shotgun (WGS) entry which is preliminary data.</text>
</comment>
<comment type="function">
    <text evidence="5">Part of a binding-protein-dependent transport system for a sugar.</text>
</comment>
<dbReference type="PROSITE" id="PS01037">
    <property type="entry name" value="SBP_BACTERIAL_1"/>
    <property type="match status" value="1"/>
</dbReference>
<keyword evidence="3" id="KW-0813">Transport</keyword>
<dbReference type="GO" id="GO:0042597">
    <property type="term" value="C:periplasmic space"/>
    <property type="evidence" value="ECO:0007669"/>
    <property type="project" value="UniProtKB-SubCell"/>
</dbReference>
<reference evidence="8 9" key="1">
    <citation type="journal article" date="2015" name="Stand. Genomic Sci.">
        <title>Genomic Encyclopedia of Bacterial and Archaeal Type Strains, Phase III: the genomes of soil and plant-associated and newly described type strains.</title>
        <authorList>
            <person name="Whitman W.B."/>
            <person name="Woyke T."/>
            <person name="Klenk H.P."/>
            <person name="Zhou Y."/>
            <person name="Lilburn T.G."/>
            <person name="Beck B.J."/>
            <person name="De Vos P."/>
            <person name="Vandamme P."/>
            <person name="Eisen J.A."/>
            <person name="Garrity G."/>
            <person name="Hugenholtz P."/>
            <person name="Kyrpides N.C."/>
        </authorList>
    </citation>
    <scope>NUCLEOTIDE SEQUENCE [LARGE SCALE GENOMIC DNA]</scope>
    <source>
        <strain evidence="8 9">CGMCC 1.5364</strain>
    </source>
</reference>
<evidence type="ECO:0000256" key="2">
    <source>
        <dbReference type="ARBA" id="ARBA00008520"/>
    </source>
</evidence>
<name>A0A562NCG2_9RHOB</name>
<dbReference type="GO" id="GO:0055085">
    <property type="term" value="P:transmembrane transport"/>
    <property type="evidence" value="ECO:0007669"/>
    <property type="project" value="InterPro"/>
</dbReference>
<comment type="similarity">
    <text evidence="2">Belongs to the bacterial solute-binding protein 1 family.</text>
</comment>
<organism evidence="8 9">
    <name type="scientific">Paracoccus sulfuroxidans</name>
    <dbReference type="NCBI Taxonomy" id="384678"/>
    <lineage>
        <taxon>Bacteria</taxon>
        <taxon>Pseudomonadati</taxon>
        <taxon>Pseudomonadota</taxon>
        <taxon>Alphaproteobacteria</taxon>
        <taxon>Rhodobacterales</taxon>
        <taxon>Paracoccaceae</taxon>
        <taxon>Paracoccus</taxon>
    </lineage>
</organism>
<dbReference type="Gene3D" id="3.40.190.10">
    <property type="entry name" value="Periplasmic binding protein-like II"/>
    <property type="match status" value="2"/>
</dbReference>
<dbReference type="InterPro" id="IPR050490">
    <property type="entry name" value="Bact_solute-bd_prot1"/>
</dbReference>
<sequence>MFHRLTAAMLAATALTTPAMAQDVTLTIESWRNDDLPIWQEKIIPAFEAAHPGIKLNFAPSAPAEYNAVLNSKLEAGSAGDIITCRPFDASLQMFDKGQLADLTDLPGMANFSDVAKSGWSTDDGSKTFCVPMASVIHGFIYNKSAFDELGLTEPKTVDEFFATLDKIEEEGSYVPMAMGTADQWEAATMGYQNIGPNYWKGEEGRKALIAGTAKLTDPQFVAPLEQLAKWGPYLGDGYQAQTYPDSQNLFTLGRAAIFPAGSWEIGIFGPQIAGAFEMGAFPPPVPASGDKCYISDHTDIGIGLNAASKNADAARTFLDWVASPEFATLYANALPGFFPLSNAEVKLDDPLAQEFISWRGECESTIRSSYQILSRGTPNLENEMWNVSASVINGTVTPADGAKKLQDGLESWYKPGEATAPVAN</sequence>
<dbReference type="AlphaFoldDB" id="A0A562NCG2"/>
<dbReference type="EMBL" id="VLKU01000012">
    <property type="protein sequence ID" value="TWI29869.1"/>
    <property type="molecule type" value="Genomic_DNA"/>
</dbReference>
<evidence type="ECO:0000256" key="3">
    <source>
        <dbReference type="ARBA" id="ARBA00022448"/>
    </source>
</evidence>
<feature type="chain" id="PRO_5021950685" description="Probable sugar-binding periplasmic protein" evidence="7">
    <location>
        <begin position="22"/>
        <end position="425"/>
    </location>
</feature>